<dbReference type="PANTHER" id="PTHR12231">
    <property type="entry name" value="CTX-RELATED TYPE I TRANSMEMBRANE PROTEIN"/>
    <property type="match status" value="1"/>
</dbReference>
<evidence type="ECO:0000256" key="2">
    <source>
        <dbReference type="ARBA" id="ARBA00022737"/>
    </source>
</evidence>
<feature type="domain" description="Ig-like" evidence="5">
    <location>
        <begin position="32"/>
        <end position="70"/>
    </location>
</feature>
<dbReference type="SMART" id="SM00408">
    <property type="entry name" value="IGc2"/>
    <property type="match status" value="1"/>
</dbReference>
<keyword evidence="1" id="KW-0732">Signal</keyword>
<proteinExistence type="predicted"/>
<dbReference type="Pfam" id="PF13927">
    <property type="entry name" value="Ig_3"/>
    <property type="match status" value="1"/>
</dbReference>
<dbReference type="PANTHER" id="PTHR12231:SF253">
    <property type="entry name" value="DPR-INTERACTING PROTEIN ETA, ISOFORM B-RELATED"/>
    <property type="match status" value="1"/>
</dbReference>
<reference evidence="6" key="1">
    <citation type="submission" date="2020-08" db="EMBL/GenBank/DDBJ databases">
        <title>Multicomponent nature underlies the extraordinary mechanical properties of spider dragline silk.</title>
        <authorList>
            <person name="Kono N."/>
            <person name="Nakamura H."/>
            <person name="Mori M."/>
            <person name="Yoshida Y."/>
            <person name="Ohtoshi R."/>
            <person name="Malay A.D."/>
            <person name="Moran D.A.P."/>
            <person name="Tomita M."/>
            <person name="Numata K."/>
            <person name="Arakawa K."/>
        </authorList>
    </citation>
    <scope>NUCLEOTIDE SEQUENCE</scope>
</reference>
<dbReference type="InterPro" id="IPR013783">
    <property type="entry name" value="Ig-like_fold"/>
</dbReference>
<dbReference type="InterPro" id="IPR007110">
    <property type="entry name" value="Ig-like_dom"/>
</dbReference>
<dbReference type="Gene3D" id="2.60.40.10">
    <property type="entry name" value="Immunoglobulins"/>
    <property type="match status" value="1"/>
</dbReference>
<evidence type="ECO:0000256" key="3">
    <source>
        <dbReference type="ARBA" id="ARBA00023157"/>
    </source>
</evidence>
<evidence type="ECO:0000256" key="1">
    <source>
        <dbReference type="ARBA" id="ARBA00022729"/>
    </source>
</evidence>
<dbReference type="GO" id="GO:0043005">
    <property type="term" value="C:neuron projection"/>
    <property type="evidence" value="ECO:0007669"/>
    <property type="project" value="TreeGrafter"/>
</dbReference>
<dbReference type="Proteomes" id="UP000887013">
    <property type="component" value="Unassembled WGS sequence"/>
</dbReference>
<dbReference type="InterPro" id="IPR003598">
    <property type="entry name" value="Ig_sub2"/>
</dbReference>
<dbReference type="PROSITE" id="PS50835">
    <property type="entry name" value="IG_LIKE"/>
    <property type="match status" value="1"/>
</dbReference>
<sequence>MFFFHRIFPSYFVRSSESLLNARTCFKTILPPYLDEELTSSDTDVREGTDVSLRCVAKGSPEPEVTWRREDGQEISIGKSKAKDTRKAERLQQNHSRTRIDLKSVAFSHDKDCNYRTHHDVVIGAMTNLFFHCHALKFQKEMFNLCCSHTKVNLPPLTEPPEPFLTYTARATWESKHFPDTYLEIKLVLSNDITWSVECLEIW</sequence>
<keyword evidence="4" id="KW-0393">Immunoglobulin domain</keyword>
<dbReference type="AlphaFoldDB" id="A0A8X6N7B8"/>
<dbReference type="OrthoDB" id="8040188at2759"/>
<accession>A0A8X6N7B8</accession>
<evidence type="ECO:0000256" key="4">
    <source>
        <dbReference type="ARBA" id="ARBA00023319"/>
    </source>
</evidence>
<dbReference type="SUPFAM" id="SSF48726">
    <property type="entry name" value="Immunoglobulin"/>
    <property type="match status" value="1"/>
</dbReference>
<evidence type="ECO:0000313" key="6">
    <source>
        <dbReference type="EMBL" id="GFS97433.1"/>
    </source>
</evidence>
<protein>
    <submittedName>
        <fullName evidence="6">Lachesin</fullName>
    </submittedName>
</protein>
<dbReference type="InterPro" id="IPR036179">
    <property type="entry name" value="Ig-like_dom_sf"/>
</dbReference>
<evidence type="ECO:0000313" key="7">
    <source>
        <dbReference type="Proteomes" id="UP000887013"/>
    </source>
</evidence>
<organism evidence="6 7">
    <name type="scientific">Nephila pilipes</name>
    <name type="common">Giant wood spider</name>
    <name type="synonym">Nephila maculata</name>
    <dbReference type="NCBI Taxonomy" id="299642"/>
    <lineage>
        <taxon>Eukaryota</taxon>
        <taxon>Metazoa</taxon>
        <taxon>Ecdysozoa</taxon>
        <taxon>Arthropoda</taxon>
        <taxon>Chelicerata</taxon>
        <taxon>Arachnida</taxon>
        <taxon>Araneae</taxon>
        <taxon>Araneomorphae</taxon>
        <taxon>Entelegynae</taxon>
        <taxon>Araneoidea</taxon>
        <taxon>Nephilidae</taxon>
        <taxon>Nephila</taxon>
    </lineage>
</organism>
<gene>
    <name evidence="6" type="primary">X975_06344</name>
    <name evidence="6" type="ORF">NPIL_544501</name>
</gene>
<dbReference type="InterPro" id="IPR051170">
    <property type="entry name" value="Neural/epithelial_adhesion"/>
</dbReference>
<comment type="caution">
    <text evidence="6">The sequence shown here is derived from an EMBL/GenBank/DDBJ whole genome shotgun (WGS) entry which is preliminary data.</text>
</comment>
<evidence type="ECO:0000259" key="5">
    <source>
        <dbReference type="PROSITE" id="PS50835"/>
    </source>
</evidence>
<keyword evidence="7" id="KW-1185">Reference proteome</keyword>
<keyword evidence="3" id="KW-1015">Disulfide bond</keyword>
<name>A0A8X6N7B8_NEPPI</name>
<dbReference type="EMBL" id="BMAW01100955">
    <property type="protein sequence ID" value="GFS97433.1"/>
    <property type="molecule type" value="Genomic_DNA"/>
</dbReference>
<keyword evidence="2" id="KW-0677">Repeat</keyword>